<dbReference type="InterPro" id="IPR036263">
    <property type="entry name" value="Chorismate_II_sf"/>
</dbReference>
<evidence type="ECO:0000256" key="2">
    <source>
        <dbReference type="ARBA" id="ARBA00012404"/>
    </source>
</evidence>
<dbReference type="PANTHER" id="PTHR38041">
    <property type="entry name" value="CHORISMATE MUTASE"/>
    <property type="match status" value="1"/>
</dbReference>
<comment type="caution">
    <text evidence="7">The sequence shown here is derived from an EMBL/GenBank/DDBJ whole genome shotgun (WGS) entry which is preliminary data.</text>
</comment>
<dbReference type="GO" id="GO:0004106">
    <property type="term" value="F:chorismate mutase activity"/>
    <property type="evidence" value="ECO:0007669"/>
    <property type="project" value="UniProtKB-EC"/>
</dbReference>
<feature type="domain" description="Chorismate mutase" evidence="6">
    <location>
        <begin position="39"/>
        <end position="114"/>
    </location>
</feature>
<dbReference type="RefSeq" id="WP_305110527.1">
    <property type="nucleotide sequence ID" value="NZ_JAUTIX010000002.1"/>
</dbReference>
<evidence type="ECO:0000256" key="1">
    <source>
        <dbReference type="ARBA" id="ARBA00004817"/>
    </source>
</evidence>
<evidence type="ECO:0000256" key="4">
    <source>
        <dbReference type="ARBA" id="ARBA00023235"/>
    </source>
</evidence>
<dbReference type="GO" id="GO:0046417">
    <property type="term" value="P:chorismate metabolic process"/>
    <property type="evidence" value="ECO:0007669"/>
    <property type="project" value="InterPro"/>
</dbReference>
<dbReference type="Pfam" id="PF01817">
    <property type="entry name" value="CM_2"/>
    <property type="match status" value="1"/>
</dbReference>
<evidence type="ECO:0000313" key="8">
    <source>
        <dbReference type="Proteomes" id="UP001178281"/>
    </source>
</evidence>
<dbReference type="GO" id="GO:0009697">
    <property type="term" value="P:salicylic acid biosynthetic process"/>
    <property type="evidence" value="ECO:0007669"/>
    <property type="project" value="TreeGrafter"/>
</dbReference>
<dbReference type="EMBL" id="JAUTIX010000002">
    <property type="protein sequence ID" value="MDP0397294.1"/>
    <property type="molecule type" value="Genomic_DNA"/>
</dbReference>
<dbReference type="InterPro" id="IPR008240">
    <property type="entry name" value="Chorismate_mutase_periplasmic"/>
</dbReference>
<dbReference type="InterPro" id="IPR036979">
    <property type="entry name" value="CM_dom_sf"/>
</dbReference>
<comment type="pathway">
    <text evidence="1">Metabolic intermediate biosynthesis; prephenate biosynthesis; prephenate from chorismate: step 1/1.</text>
</comment>
<dbReference type="InterPro" id="IPR051331">
    <property type="entry name" value="Chorismate_mutase-related"/>
</dbReference>
<keyword evidence="8" id="KW-1185">Reference proteome</keyword>
<protein>
    <recommendedName>
        <fullName evidence="2">chorismate mutase</fullName>
        <ecNumber evidence="2">5.4.99.5</ecNumber>
    </recommendedName>
</protein>
<evidence type="ECO:0000313" key="7">
    <source>
        <dbReference type="EMBL" id="MDP0397294.1"/>
    </source>
</evidence>
<feature type="signal peptide" evidence="5">
    <location>
        <begin position="1"/>
        <end position="22"/>
    </location>
</feature>
<dbReference type="NCBIfam" id="TIGR01806">
    <property type="entry name" value="CM_mono2"/>
    <property type="match status" value="1"/>
</dbReference>
<evidence type="ECO:0000256" key="3">
    <source>
        <dbReference type="ARBA" id="ARBA00022729"/>
    </source>
</evidence>
<dbReference type="Proteomes" id="UP001178281">
    <property type="component" value="Unassembled WGS sequence"/>
</dbReference>
<dbReference type="AlphaFoldDB" id="A0AA90NMP4"/>
<sequence>MSFRRFRQFTAALMVAPSLALSAGTAALAAAPPAATVGTAIDSAVGLVSERLALAEDVAGAKWHNRSPIRDAVQAATVVESAVQQGNSRGLPRDYVSAVFTDQIAASESVQYFLHSQWSTQRNPDPAVADLPKVRASLASLTPRILDSLGAVAAAENGTACRSAADRSTDRQITERGWHDQRGVALRFATSRLCPTATP</sequence>
<dbReference type="EC" id="5.4.99.5" evidence="2"/>
<accession>A0AA90NMP4</accession>
<name>A0AA90NMP4_9ACTN</name>
<dbReference type="InterPro" id="IPR002701">
    <property type="entry name" value="CM_II_prokaryot"/>
</dbReference>
<dbReference type="SUPFAM" id="SSF48600">
    <property type="entry name" value="Chorismate mutase II"/>
    <property type="match status" value="1"/>
</dbReference>
<dbReference type="Gene3D" id="1.20.59.10">
    <property type="entry name" value="Chorismate mutase"/>
    <property type="match status" value="1"/>
</dbReference>
<feature type="chain" id="PRO_5041668669" description="chorismate mutase" evidence="5">
    <location>
        <begin position="23"/>
        <end position="199"/>
    </location>
</feature>
<evidence type="ECO:0000259" key="6">
    <source>
        <dbReference type="SMART" id="SM00830"/>
    </source>
</evidence>
<reference evidence="7" key="1">
    <citation type="submission" date="2023-08" db="EMBL/GenBank/DDBJ databases">
        <title>The draft genome of Tsukamurella strandjordii strain 050030.</title>
        <authorList>
            <person name="Zhao F."/>
            <person name="Feng Y."/>
            <person name="Zong Z."/>
        </authorList>
    </citation>
    <scope>NUCLEOTIDE SEQUENCE</scope>
    <source>
        <strain evidence="7">050030</strain>
    </source>
</reference>
<dbReference type="SMART" id="SM00830">
    <property type="entry name" value="CM_2"/>
    <property type="match status" value="1"/>
</dbReference>
<proteinExistence type="predicted"/>
<gene>
    <name evidence="7" type="primary">aroQ</name>
    <name evidence="7" type="ORF">Q7X28_05085</name>
</gene>
<dbReference type="PANTHER" id="PTHR38041:SF2">
    <property type="entry name" value="SECRETED CHORISMATE MUTASE"/>
    <property type="match status" value="1"/>
</dbReference>
<keyword evidence="4 7" id="KW-0413">Isomerase</keyword>
<keyword evidence="3 5" id="KW-0732">Signal</keyword>
<organism evidence="7 8">
    <name type="scientific">Tsukamurella strandjordii</name>
    <dbReference type="NCBI Taxonomy" id="147577"/>
    <lineage>
        <taxon>Bacteria</taxon>
        <taxon>Bacillati</taxon>
        <taxon>Actinomycetota</taxon>
        <taxon>Actinomycetes</taxon>
        <taxon>Mycobacteriales</taxon>
        <taxon>Tsukamurellaceae</taxon>
        <taxon>Tsukamurella</taxon>
    </lineage>
</organism>
<evidence type="ECO:0000256" key="5">
    <source>
        <dbReference type="SAM" id="SignalP"/>
    </source>
</evidence>